<keyword evidence="3" id="KW-0045">Antibiotic biosynthesis</keyword>
<organism evidence="5 6">
    <name type="scientific">Faucicola atlantae</name>
    <dbReference type="NCBI Taxonomy" id="34059"/>
    <lineage>
        <taxon>Bacteria</taxon>
        <taxon>Pseudomonadati</taxon>
        <taxon>Pseudomonadota</taxon>
        <taxon>Gammaproteobacteria</taxon>
        <taxon>Moraxellales</taxon>
        <taxon>Moraxellaceae</taxon>
        <taxon>Faucicola</taxon>
    </lineage>
</organism>
<evidence type="ECO:0000256" key="1">
    <source>
        <dbReference type="ARBA" id="ARBA00001954"/>
    </source>
</evidence>
<evidence type="ECO:0000259" key="4">
    <source>
        <dbReference type="Pfam" id="PF02668"/>
    </source>
</evidence>
<dbReference type="PANTHER" id="PTHR10696:SF56">
    <property type="entry name" value="TAUD_TFDA-LIKE DOMAIN-CONTAINING PROTEIN"/>
    <property type="match status" value="1"/>
</dbReference>
<dbReference type="STRING" id="34059.A9308_06190"/>
<dbReference type="Proteomes" id="UP000092508">
    <property type="component" value="Unassembled WGS sequence"/>
</dbReference>
<dbReference type="AlphaFoldDB" id="A0A1B8QCM5"/>
<dbReference type="PANTHER" id="PTHR10696">
    <property type="entry name" value="GAMMA-BUTYROBETAINE HYDROXYLASE-RELATED"/>
    <property type="match status" value="1"/>
</dbReference>
<dbReference type="Gene3D" id="3.60.130.10">
    <property type="entry name" value="Clavaminate synthase-like"/>
    <property type="match status" value="1"/>
</dbReference>
<proteinExistence type="predicted"/>
<gene>
    <name evidence="5" type="ORF">A9308_06190</name>
</gene>
<dbReference type="GO" id="GO:0017000">
    <property type="term" value="P:antibiotic biosynthetic process"/>
    <property type="evidence" value="ECO:0007669"/>
    <property type="project" value="UniProtKB-KW"/>
</dbReference>
<reference evidence="5 6" key="1">
    <citation type="submission" date="2016-06" db="EMBL/GenBank/DDBJ databases">
        <title>Draft genome of Moraxella atlantae CCUG 66109.</title>
        <authorList>
            <person name="Salva-Serra F."/>
            <person name="Engstrom-Jakobsson H."/>
            <person name="Thorell K."/>
            <person name="Gonzales-Siles L."/>
            <person name="Karlsson R."/>
            <person name="Boulund F."/>
            <person name="Engstrand L."/>
            <person name="Kristiansson E."/>
            <person name="Moore E."/>
        </authorList>
    </citation>
    <scope>NUCLEOTIDE SEQUENCE [LARGE SCALE GENOMIC DNA]</scope>
    <source>
        <strain evidence="5 6">CCUG 66109</strain>
    </source>
</reference>
<evidence type="ECO:0000256" key="2">
    <source>
        <dbReference type="ARBA" id="ARBA00023002"/>
    </source>
</evidence>
<comment type="caution">
    <text evidence="5">The sequence shown here is derived from an EMBL/GenBank/DDBJ whole genome shotgun (WGS) entry which is preliminary data.</text>
</comment>
<dbReference type="OrthoDB" id="9769888at2"/>
<dbReference type="InterPro" id="IPR003819">
    <property type="entry name" value="TauD/TfdA-like"/>
</dbReference>
<dbReference type="GO" id="GO:0016706">
    <property type="term" value="F:2-oxoglutarate-dependent dioxygenase activity"/>
    <property type="evidence" value="ECO:0007669"/>
    <property type="project" value="UniProtKB-ARBA"/>
</dbReference>
<dbReference type="EMBL" id="LZMZ01000016">
    <property type="protein sequence ID" value="OBX78466.1"/>
    <property type="molecule type" value="Genomic_DNA"/>
</dbReference>
<dbReference type="RefSeq" id="WP_067236454.1">
    <property type="nucleotide sequence ID" value="NZ_LZMZ01000016.1"/>
</dbReference>
<feature type="domain" description="TauD/TfdA-like" evidence="4">
    <location>
        <begin position="47"/>
        <end position="297"/>
    </location>
</feature>
<evidence type="ECO:0000313" key="5">
    <source>
        <dbReference type="EMBL" id="OBX78466.1"/>
    </source>
</evidence>
<name>A0A1B8QCM5_9GAMM</name>
<sequence>MNTIIDNAYFREPLPFYGFERILGEDSQAKVINLFTTKELYDDLKNTGAVIYRYFNDSLEEFNEIIKKHSSKVTFDPARKASTSNTAEINAGIFEMGLHQENGNLPFNPDLQWFYCLEAATKGSETTLCDGQKVLFELPKEIRKMFEERNIRYTRRIPWANVQRFLSIELEIPVEKIDDSHLYQVNEMIEGQEYHRIDKNLISSSFTTSAISISPLSGKRSFCNSILGPSVNYEPPKITWDNGEEIDLDIWDIVKEITAKNTYKHFWNKGDIIVIDNKRVMHGRCALEDTQRRIFGAQSYIKGI</sequence>
<dbReference type="InterPro" id="IPR042098">
    <property type="entry name" value="TauD-like_sf"/>
</dbReference>
<evidence type="ECO:0000313" key="6">
    <source>
        <dbReference type="Proteomes" id="UP000092508"/>
    </source>
</evidence>
<dbReference type="Pfam" id="PF02668">
    <property type="entry name" value="TauD"/>
    <property type="match status" value="1"/>
</dbReference>
<dbReference type="InterPro" id="IPR050411">
    <property type="entry name" value="AlphaKG_dependent_hydroxylases"/>
</dbReference>
<keyword evidence="5" id="KW-0223">Dioxygenase</keyword>
<accession>A0A1B8QCM5</accession>
<comment type="cofactor">
    <cofactor evidence="1">
        <name>Fe(2+)</name>
        <dbReference type="ChEBI" id="CHEBI:29033"/>
    </cofactor>
</comment>
<dbReference type="SUPFAM" id="SSF51197">
    <property type="entry name" value="Clavaminate synthase-like"/>
    <property type="match status" value="1"/>
</dbReference>
<protein>
    <submittedName>
        <fullName evidence="5">Taurine catabolism dioxygenase TauD</fullName>
    </submittedName>
</protein>
<evidence type="ECO:0000256" key="3">
    <source>
        <dbReference type="ARBA" id="ARBA00023194"/>
    </source>
</evidence>
<keyword evidence="2" id="KW-0560">Oxidoreductase</keyword>